<gene>
    <name evidence="1" type="ORF">K7X08_034130</name>
</gene>
<dbReference type="EMBL" id="JAJAGQ010000021">
    <property type="protein sequence ID" value="KAJ8531636.1"/>
    <property type="molecule type" value="Genomic_DNA"/>
</dbReference>
<evidence type="ECO:0000313" key="1">
    <source>
        <dbReference type="EMBL" id="KAJ8531636.1"/>
    </source>
</evidence>
<evidence type="ECO:0000313" key="2">
    <source>
        <dbReference type="Proteomes" id="UP001152561"/>
    </source>
</evidence>
<proteinExistence type="predicted"/>
<organism evidence="1 2">
    <name type="scientific">Anisodus acutangulus</name>
    <dbReference type="NCBI Taxonomy" id="402998"/>
    <lineage>
        <taxon>Eukaryota</taxon>
        <taxon>Viridiplantae</taxon>
        <taxon>Streptophyta</taxon>
        <taxon>Embryophyta</taxon>
        <taxon>Tracheophyta</taxon>
        <taxon>Spermatophyta</taxon>
        <taxon>Magnoliopsida</taxon>
        <taxon>eudicotyledons</taxon>
        <taxon>Gunneridae</taxon>
        <taxon>Pentapetalae</taxon>
        <taxon>asterids</taxon>
        <taxon>lamiids</taxon>
        <taxon>Solanales</taxon>
        <taxon>Solanaceae</taxon>
        <taxon>Solanoideae</taxon>
        <taxon>Hyoscyameae</taxon>
        <taxon>Anisodus</taxon>
    </lineage>
</organism>
<keyword evidence="2" id="KW-1185">Reference proteome</keyword>
<dbReference type="Proteomes" id="UP001152561">
    <property type="component" value="Unassembled WGS sequence"/>
</dbReference>
<dbReference type="AlphaFoldDB" id="A0A9Q1LC41"/>
<accession>A0A9Q1LC41</accession>
<sequence length="186" mass="21566">MCAAGIIIRKGNVELPLNLMTLMTHTFLACLKKMDRMPRITDTVKEYIKGKAMCRLLLSCSDRKKGLYLKMHLTLYLQSLIQKLWDALEHGGKEPIACCPAEGMREKDLDSELLWRLLVSSNSCDCGLHRQRYKHRTRQIKPPWNSTLYSRNCKHMFFKLCSLKYSSPLWCICISKFSASNNLRDC</sequence>
<reference evidence="2" key="1">
    <citation type="journal article" date="2023" name="Proc. Natl. Acad. Sci. U.S.A.">
        <title>Genomic and structural basis for evolution of tropane alkaloid biosynthesis.</title>
        <authorList>
            <person name="Wanga Y.-J."/>
            <person name="Taina T."/>
            <person name="Yua J.-Y."/>
            <person name="Lia J."/>
            <person name="Xua B."/>
            <person name="Chenc J."/>
            <person name="D'Auriad J.C."/>
            <person name="Huanga J.-P."/>
            <person name="Huanga S.-X."/>
        </authorList>
    </citation>
    <scope>NUCLEOTIDE SEQUENCE [LARGE SCALE GENOMIC DNA]</scope>
    <source>
        <strain evidence="2">cv. KIB-2019</strain>
    </source>
</reference>
<name>A0A9Q1LC41_9SOLA</name>
<protein>
    <submittedName>
        <fullName evidence="1">Uncharacterized protein</fullName>
    </submittedName>
</protein>
<comment type="caution">
    <text evidence="1">The sequence shown here is derived from an EMBL/GenBank/DDBJ whole genome shotgun (WGS) entry which is preliminary data.</text>
</comment>